<organism evidence="1 2">
    <name type="scientific">Desulfonema limicola</name>
    <dbReference type="NCBI Taxonomy" id="45656"/>
    <lineage>
        <taxon>Bacteria</taxon>
        <taxon>Pseudomonadati</taxon>
        <taxon>Thermodesulfobacteriota</taxon>
        <taxon>Desulfobacteria</taxon>
        <taxon>Desulfobacterales</taxon>
        <taxon>Desulfococcaceae</taxon>
        <taxon>Desulfonema</taxon>
    </lineage>
</organism>
<proteinExistence type="predicted"/>
<sequence>MIKEISIASGRKKFSIVVSNPLTKNDKELMGDILNSLWIWEAL</sequence>
<evidence type="ECO:0000313" key="2">
    <source>
        <dbReference type="Proteomes" id="UP000663720"/>
    </source>
</evidence>
<dbReference type="EMBL" id="CP061799">
    <property type="protein sequence ID" value="QTA82364.1"/>
    <property type="molecule type" value="Genomic_DNA"/>
</dbReference>
<dbReference type="KEGG" id="dli:dnl_47400"/>
<keyword evidence="2" id="KW-1185">Reference proteome</keyword>
<gene>
    <name evidence="1" type="ORF">dnl_47400</name>
</gene>
<evidence type="ECO:0000313" key="1">
    <source>
        <dbReference type="EMBL" id="QTA82364.1"/>
    </source>
</evidence>
<accession>A0A975GIH8</accession>
<protein>
    <submittedName>
        <fullName evidence="1">Uncharacterized protein</fullName>
    </submittedName>
</protein>
<name>A0A975GIH8_9BACT</name>
<reference evidence="1" key="1">
    <citation type="journal article" date="2021" name="Microb. Physiol.">
        <title>Proteogenomic Insights into the Physiology of Marine, Sulfate-Reducing, Filamentous Desulfonema limicola and Desulfonema magnum.</title>
        <authorList>
            <person name="Schnaars V."/>
            <person name="Wohlbrand L."/>
            <person name="Scheve S."/>
            <person name="Hinrichs C."/>
            <person name="Reinhardt R."/>
            <person name="Rabus R."/>
        </authorList>
    </citation>
    <scope>NUCLEOTIDE SEQUENCE</scope>
    <source>
        <strain evidence="1">5ac10</strain>
    </source>
</reference>
<dbReference type="AlphaFoldDB" id="A0A975GIH8"/>
<dbReference type="Proteomes" id="UP000663720">
    <property type="component" value="Chromosome"/>
</dbReference>